<keyword evidence="3" id="KW-1185">Reference proteome</keyword>
<sequence length="184" mass="20512">MDNNEAPVIKTTEEVSIKPVCATVKERRILVPIDIASHQHSKISTEFVLKHLIKPKESSIHFLTIIPRKEVSEYSSTLSQNASRCKATELSIERWFREICEKNEVAFSVEAVELAKMSNKTISSIICERCLRFSGKVYTLVALAAHNRSGIAEFFLGSVCKYVVANACIPVCVINTAPQIKETA</sequence>
<dbReference type="RefSeq" id="XP_007513340.1">
    <property type="nucleotide sequence ID" value="XM_007513278.1"/>
</dbReference>
<proteinExistence type="predicted"/>
<gene>
    <name evidence="2" type="ORF">Bathy05g05180</name>
</gene>
<accession>K8F5T8</accession>
<dbReference type="Pfam" id="PF00582">
    <property type="entry name" value="Usp"/>
    <property type="match status" value="1"/>
</dbReference>
<dbReference type="InterPro" id="IPR014729">
    <property type="entry name" value="Rossmann-like_a/b/a_fold"/>
</dbReference>
<dbReference type="GeneID" id="19016021"/>
<name>K8F5T8_9CHLO</name>
<dbReference type="EMBL" id="FO082274">
    <property type="protein sequence ID" value="CCO16898.1"/>
    <property type="molecule type" value="Genomic_DNA"/>
</dbReference>
<dbReference type="Gene3D" id="3.40.50.620">
    <property type="entry name" value="HUPs"/>
    <property type="match status" value="1"/>
</dbReference>
<dbReference type="KEGG" id="bpg:Bathy05g05180"/>
<evidence type="ECO:0000259" key="1">
    <source>
        <dbReference type="Pfam" id="PF00582"/>
    </source>
</evidence>
<dbReference type="AlphaFoldDB" id="K8F5T8"/>
<feature type="domain" description="UspA" evidence="1">
    <location>
        <begin position="138"/>
        <end position="174"/>
    </location>
</feature>
<evidence type="ECO:0000313" key="3">
    <source>
        <dbReference type="Proteomes" id="UP000198341"/>
    </source>
</evidence>
<organism evidence="2 3">
    <name type="scientific">Bathycoccus prasinos</name>
    <dbReference type="NCBI Taxonomy" id="41875"/>
    <lineage>
        <taxon>Eukaryota</taxon>
        <taxon>Viridiplantae</taxon>
        <taxon>Chlorophyta</taxon>
        <taxon>Mamiellophyceae</taxon>
        <taxon>Mamiellales</taxon>
        <taxon>Bathycoccaceae</taxon>
        <taxon>Bathycoccus</taxon>
    </lineage>
</organism>
<dbReference type="InterPro" id="IPR006016">
    <property type="entry name" value="UspA"/>
</dbReference>
<protein>
    <recommendedName>
        <fullName evidence="1">UspA domain-containing protein</fullName>
    </recommendedName>
</protein>
<dbReference type="Proteomes" id="UP000198341">
    <property type="component" value="Chromosome 5"/>
</dbReference>
<reference evidence="2 3" key="1">
    <citation type="submission" date="2011-10" db="EMBL/GenBank/DDBJ databases">
        <authorList>
            <person name="Genoscope - CEA"/>
        </authorList>
    </citation>
    <scope>NUCLEOTIDE SEQUENCE [LARGE SCALE GENOMIC DNA]</scope>
    <source>
        <strain evidence="2 3">RCC 1105</strain>
    </source>
</reference>
<dbReference type="SUPFAM" id="SSF52402">
    <property type="entry name" value="Adenine nucleotide alpha hydrolases-like"/>
    <property type="match status" value="1"/>
</dbReference>
<evidence type="ECO:0000313" key="2">
    <source>
        <dbReference type="EMBL" id="CCO16898.1"/>
    </source>
</evidence>